<accession>A0A512AQY6</accession>
<organism evidence="4 5">
    <name type="scientific">Novosphingobium sediminis</name>
    <dbReference type="NCBI Taxonomy" id="707214"/>
    <lineage>
        <taxon>Bacteria</taxon>
        <taxon>Pseudomonadati</taxon>
        <taxon>Pseudomonadota</taxon>
        <taxon>Alphaproteobacteria</taxon>
        <taxon>Sphingomonadales</taxon>
        <taxon>Sphingomonadaceae</taxon>
        <taxon>Novosphingobium</taxon>
    </lineage>
</organism>
<evidence type="ECO:0000313" key="5">
    <source>
        <dbReference type="Proteomes" id="UP000321464"/>
    </source>
</evidence>
<dbReference type="GO" id="GO:0017001">
    <property type="term" value="P:antibiotic catabolic process"/>
    <property type="evidence" value="ECO:0007669"/>
    <property type="project" value="UniProtKB-ARBA"/>
</dbReference>
<dbReference type="EMBL" id="BJYR01000035">
    <property type="protein sequence ID" value="GEO02131.1"/>
    <property type="molecule type" value="Genomic_DNA"/>
</dbReference>
<dbReference type="Pfam" id="PF00753">
    <property type="entry name" value="Lactamase_B"/>
    <property type="match status" value="1"/>
</dbReference>
<keyword evidence="2" id="KW-0732">Signal</keyword>
<dbReference type="PANTHER" id="PTHR42951">
    <property type="entry name" value="METALLO-BETA-LACTAMASE DOMAIN-CONTAINING"/>
    <property type="match status" value="1"/>
</dbReference>
<dbReference type="AlphaFoldDB" id="A0A512AQY6"/>
<evidence type="ECO:0000256" key="2">
    <source>
        <dbReference type="SAM" id="SignalP"/>
    </source>
</evidence>
<dbReference type="InterPro" id="IPR036866">
    <property type="entry name" value="RibonucZ/Hydroxyglut_hydro"/>
</dbReference>
<dbReference type="Gene3D" id="3.60.15.10">
    <property type="entry name" value="Ribonuclease Z/Hydroxyacylglutathione hydrolase-like"/>
    <property type="match status" value="1"/>
</dbReference>
<sequence length="334" mass="35941">MGNVTAPRNGMLVAGFCWLSVLASSALAQSDVATPYDQINSAAAASPITTLPVGGGVSILQGSGGNIGVLNGPEGLLMVDCGIPVSQQKILAALRGGNKGRLRFAVLTHWHWDHADGDGWVRRKGAQLIASAATVKRLSQAIRVEEWGHTFAPVPPAELPDVPLSAAKTLHFAGDEVIIRPYMTSHTDGDLSVYFKRADVLQTGDTFWNGMYPFIDYVAGGSIDGMIAAANENVRLVGPHSRIIPGHGPIASKADLVAMEQYQAQPPQCRKEPALRETLRLALLLHWPPNRKRKCSRLCNSQKTEEGIDPLRVNQEVRGIGKPARLFQEVRAAV</sequence>
<dbReference type="InterPro" id="IPR050855">
    <property type="entry name" value="NDM-1-like"/>
</dbReference>
<dbReference type="CDD" id="cd16282">
    <property type="entry name" value="metallo-hydrolase-like_MBL-fold"/>
    <property type="match status" value="1"/>
</dbReference>
<dbReference type="SMART" id="SM00849">
    <property type="entry name" value="Lactamase_B"/>
    <property type="match status" value="1"/>
</dbReference>
<gene>
    <name evidence="4" type="ORF">NSE01_39630</name>
</gene>
<feature type="chain" id="PRO_5022167425" description="Metallo-beta-lactamase domain-containing protein" evidence="2">
    <location>
        <begin position="29"/>
        <end position="334"/>
    </location>
</feature>
<evidence type="ECO:0000313" key="4">
    <source>
        <dbReference type="EMBL" id="GEO02131.1"/>
    </source>
</evidence>
<comment type="caution">
    <text evidence="4">The sequence shown here is derived from an EMBL/GenBank/DDBJ whole genome shotgun (WGS) entry which is preliminary data.</text>
</comment>
<dbReference type="SUPFAM" id="SSF56281">
    <property type="entry name" value="Metallo-hydrolase/oxidoreductase"/>
    <property type="match status" value="1"/>
</dbReference>
<proteinExistence type="inferred from homology"/>
<comment type="similarity">
    <text evidence="1">Belongs to the metallo-beta-lactamase superfamily. Class-B beta-lactamase family.</text>
</comment>
<name>A0A512AQY6_9SPHN</name>
<keyword evidence="5" id="KW-1185">Reference proteome</keyword>
<feature type="domain" description="Metallo-beta-lactamase" evidence="3">
    <location>
        <begin position="64"/>
        <end position="247"/>
    </location>
</feature>
<evidence type="ECO:0000256" key="1">
    <source>
        <dbReference type="ARBA" id="ARBA00005250"/>
    </source>
</evidence>
<dbReference type="Proteomes" id="UP000321464">
    <property type="component" value="Unassembled WGS sequence"/>
</dbReference>
<dbReference type="PANTHER" id="PTHR42951:SF4">
    <property type="entry name" value="ACYL-COENZYME A THIOESTERASE MBLAC2"/>
    <property type="match status" value="1"/>
</dbReference>
<feature type="signal peptide" evidence="2">
    <location>
        <begin position="1"/>
        <end position="28"/>
    </location>
</feature>
<protein>
    <recommendedName>
        <fullName evidence="3">Metallo-beta-lactamase domain-containing protein</fullName>
    </recommendedName>
</protein>
<dbReference type="InterPro" id="IPR001279">
    <property type="entry name" value="Metallo-B-lactamas"/>
</dbReference>
<evidence type="ECO:0000259" key="3">
    <source>
        <dbReference type="SMART" id="SM00849"/>
    </source>
</evidence>
<reference evidence="4 5" key="1">
    <citation type="submission" date="2019-07" db="EMBL/GenBank/DDBJ databases">
        <title>Whole genome shotgun sequence of Novosphingobium sediminis NBRC 106119.</title>
        <authorList>
            <person name="Hosoyama A."/>
            <person name="Uohara A."/>
            <person name="Ohji S."/>
            <person name="Ichikawa N."/>
        </authorList>
    </citation>
    <scope>NUCLEOTIDE SEQUENCE [LARGE SCALE GENOMIC DNA]</scope>
    <source>
        <strain evidence="4 5">NBRC 106119</strain>
    </source>
</reference>